<name>A0A2H9TFE4_9FUNG</name>
<dbReference type="InterPro" id="IPR019401">
    <property type="entry name" value="Znf_CHCC"/>
</dbReference>
<dbReference type="AlphaFoldDB" id="A0A2H9TFE4"/>
<evidence type="ECO:0000256" key="1">
    <source>
        <dbReference type="SAM" id="MobiDB-lite"/>
    </source>
</evidence>
<keyword evidence="4" id="KW-1185">Reference proteome</keyword>
<evidence type="ECO:0000259" key="2">
    <source>
        <dbReference type="Pfam" id="PF10276"/>
    </source>
</evidence>
<comment type="caution">
    <text evidence="3">The sequence shown here is derived from an EMBL/GenBank/DDBJ whole genome shotgun (WGS) entry which is preliminary data.</text>
</comment>
<dbReference type="OrthoDB" id="307899at2759"/>
<dbReference type="Gene3D" id="2.60.260.40">
    <property type="entry name" value="q5lls5 like domains"/>
    <property type="match status" value="1"/>
</dbReference>
<organism evidence="3 4">
    <name type="scientific">Paramicrosporidium saccamoebae</name>
    <dbReference type="NCBI Taxonomy" id="1246581"/>
    <lineage>
        <taxon>Eukaryota</taxon>
        <taxon>Fungi</taxon>
        <taxon>Fungi incertae sedis</taxon>
        <taxon>Cryptomycota</taxon>
        <taxon>Cryptomycota incertae sedis</taxon>
        <taxon>Paramicrosporidium</taxon>
    </lineage>
</organism>
<sequence>MTIPRQFYKNLFRQLGTESKVPTAVGSASPQAPNRATVWSQRQRPKNDAMVGPRFIEVNLDSQPRPLSAIELLKQTPVLSIKARTVACDGGGLLGHPKVFINLVLAKFADPDYRMIRVALEHVDTVDSSLSRIRTITKSPVGTREYVFIKGVIIDHHPQHTRL</sequence>
<dbReference type="Proteomes" id="UP000240830">
    <property type="component" value="Unassembled WGS sequence"/>
</dbReference>
<dbReference type="Pfam" id="PF10276">
    <property type="entry name" value="zf-CHCC"/>
    <property type="match status" value="1"/>
</dbReference>
<gene>
    <name evidence="3" type="ORF">PSACC_03690</name>
</gene>
<evidence type="ECO:0000313" key="3">
    <source>
        <dbReference type="EMBL" id="PJF16503.1"/>
    </source>
</evidence>
<dbReference type="STRING" id="1246581.A0A2H9TFE4"/>
<accession>A0A2H9TFE4</accession>
<dbReference type="PANTHER" id="PTHR13156:SF0">
    <property type="entry name" value="NADH DEHYDROGENASE [UBIQUINONE] IRON-SULFUR PROTEIN 6, MITOCHONDRIAL"/>
    <property type="match status" value="1"/>
</dbReference>
<dbReference type="EMBL" id="MTSL01000219">
    <property type="protein sequence ID" value="PJF16503.1"/>
    <property type="molecule type" value="Genomic_DNA"/>
</dbReference>
<dbReference type="GO" id="GO:0005739">
    <property type="term" value="C:mitochondrion"/>
    <property type="evidence" value="ECO:0007669"/>
    <property type="project" value="GOC"/>
</dbReference>
<dbReference type="PANTHER" id="PTHR13156">
    <property type="entry name" value="NADH-UBIQUINONE OXIDOREDUCTASE 13 KD-A SUBUNIT"/>
    <property type="match status" value="1"/>
</dbReference>
<dbReference type="GO" id="GO:0006120">
    <property type="term" value="P:mitochondrial electron transport, NADH to ubiquinone"/>
    <property type="evidence" value="ECO:0007669"/>
    <property type="project" value="TreeGrafter"/>
</dbReference>
<feature type="domain" description="Zinc finger CHCC-type" evidence="2">
    <location>
        <begin position="84"/>
        <end position="106"/>
    </location>
</feature>
<evidence type="ECO:0000313" key="4">
    <source>
        <dbReference type="Proteomes" id="UP000240830"/>
    </source>
</evidence>
<protein>
    <recommendedName>
        <fullName evidence="2">Zinc finger CHCC-type domain-containing protein</fullName>
    </recommendedName>
</protein>
<feature type="compositionally biased region" description="Polar residues" evidence="1">
    <location>
        <begin position="26"/>
        <end position="42"/>
    </location>
</feature>
<proteinExistence type="predicted"/>
<reference evidence="3 4" key="1">
    <citation type="submission" date="2016-10" db="EMBL/GenBank/DDBJ databases">
        <title>The genome of Paramicrosporidium saccamoebae is the missing link in understanding Cryptomycota and Microsporidia evolution.</title>
        <authorList>
            <person name="Quandt C.A."/>
            <person name="Beaudet D."/>
            <person name="Corsaro D."/>
            <person name="Michel R."/>
            <person name="Corradi N."/>
            <person name="James T."/>
        </authorList>
    </citation>
    <scope>NUCLEOTIDE SEQUENCE [LARGE SCALE GENOMIC DNA]</scope>
    <source>
        <strain evidence="3 4">KSL3</strain>
    </source>
</reference>
<feature type="region of interest" description="Disordered" evidence="1">
    <location>
        <begin position="22"/>
        <end position="44"/>
    </location>
</feature>